<reference evidence="2" key="1">
    <citation type="journal article" date="2010" name="Nat. Biotechnol.">
        <title>Draft genome sequence of the oilseed species Ricinus communis.</title>
        <authorList>
            <person name="Chan A.P."/>
            <person name="Crabtree J."/>
            <person name="Zhao Q."/>
            <person name="Lorenzi H."/>
            <person name="Orvis J."/>
            <person name="Puiu D."/>
            <person name="Melake-Berhan A."/>
            <person name="Jones K.M."/>
            <person name="Redman J."/>
            <person name="Chen G."/>
            <person name="Cahoon E.B."/>
            <person name="Gedil M."/>
            <person name="Stanke M."/>
            <person name="Haas B.J."/>
            <person name="Wortman J.R."/>
            <person name="Fraser-Liggett C.M."/>
            <person name="Ravel J."/>
            <person name="Rabinowicz P.D."/>
        </authorList>
    </citation>
    <scope>NUCLEOTIDE SEQUENCE [LARGE SCALE GENOMIC DNA]</scope>
    <source>
        <strain evidence="2">cv. Hale</strain>
    </source>
</reference>
<keyword evidence="2" id="KW-1185">Reference proteome</keyword>
<dbReference type="Proteomes" id="UP000008311">
    <property type="component" value="Unassembled WGS sequence"/>
</dbReference>
<proteinExistence type="predicted"/>
<protein>
    <submittedName>
        <fullName evidence="1">Uncharacterized protein</fullName>
    </submittedName>
</protein>
<evidence type="ECO:0000313" key="2">
    <source>
        <dbReference type="Proteomes" id="UP000008311"/>
    </source>
</evidence>
<accession>B9T3D1</accession>
<dbReference type="AlphaFoldDB" id="B9T3D1"/>
<organism evidence="1 2">
    <name type="scientific">Ricinus communis</name>
    <name type="common">Castor bean</name>
    <dbReference type="NCBI Taxonomy" id="3988"/>
    <lineage>
        <taxon>Eukaryota</taxon>
        <taxon>Viridiplantae</taxon>
        <taxon>Streptophyta</taxon>
        <taxon>Embryophyta</taxon>
        <taxon>Tracheophyta</taxon>
        <taxon>Spermatophyta</taxon>
        <taxon>Magnoliopsida</taxon>
        <taxon>eudicotyledons</taxon>
        <taxon>Gunneridae</taxon>
        <taxon>Pentapetalae</taxon>
        <taxon>rosids</taxon>
        <taxon>fabids</taxon>
        <taxon>Malpighiales</taxon>
        <taxon>Euphorbiaceae</taxon>
        <taxon>Acalyphoideae</taxon>
        <taxon>Acalypheae</taxon>
        <taxon>Ricinus</taxon>
    </lineage>
</organism>
<dbReference type="EMBL" id="EQ974412">
    <property type="protein sequence ID" value="EEF29627.1"/>
    <property type="molecule type" value="Genomic_DNA"/>
</dbReference>
<name>B9T3D1_RICCO</name>
<evidence type="ECO:0000313" key="1">
    <source>
        <dbReference type="EMBL" id="EEF29627.1"/>
    </source>
</evidence>
<sequence length="174" mass="19398">MALLAVDEEGEGEINVYVKYLSEKELLNAVYPQTKSSAVIKKIEKEDVMNKTSDTYAATESGNIAVENEDEVDESGNEHVLMKMRTKYGAQQEEQLEDIVTINVSNQGEKFIVDSDYDIIDGDKDLQTVLRETGQLNDGGGVTEDEHARVNIGGSPKVVAKRLRMKMRAVKRRS</sequence>
<dbReference type="InParanoid" id="B9T3D1"/>
<gene>
    <name evidence="1" type="ORF">RCOM_0026130</name>
</gene>